<dbReference type="SUPFAM" id="SSF48371">
    <property type="entry name" value="ARM repeat"/>
    <property type="match status" value="1"/>
</dbReference>
<evidence type="ECO:0000313" key="2">
    <source>
        <dbReference type="Proteomes" id="UP000626109"/>
    </source>
</evidence>
<evidence type="ECO:0000313" key="1">
    <source>
        <dbReference type="EMBL" id="CAE8622832.1"/>
    </source>
</evidence>
<dbReference type="InterPro" id="IPR011989">
    <property type="entry name" value="ARM-like"/>
</dbReference>
<protein>
    <recommendedName>
        <fullName evidence="3">Importin N-terminal domain-containing protein</fullName>
    </recommendedName>
</protein>
<proteinExistence type="predicted"/>
<comment type="caution">
    <text evidence="1">The sequence shown here is derived from an EMBL/GenBank/DDBJ whole genome shotgun (WGS) entry which is preliminary data.</text>
</comment>
<evidence type="ECO:0008006" key="3">
    <source>
        <dbReference type="Google" id="ProtNLM"/>
    </source>
</evidence>
<organism evidence="1 2">
    <name type="scientific">Polarella glacialis</name>
    <name type="common">Dinoflagellate</name>
    <dbReference type="NCBI Taxonomy" id="89957"/>
    <lineage>
        <taxon>Eukaryota</taxon>
        <taxon>Sar</taxon>
        <taxon>Alveolata</taxon>
        <taxon>Dinophyceae</taxon>
        <taxon>Suessiales</taxon>
        <taxon>Suessiaceae</taxon>
        <taxon>Polarella</taxon>
    </lineage>
</organism>
<dbReference type="AlphaFoldDB" id="A0A813G792"/>
<sequence length="70" mass="8163">MEWKGDEVRLSQLCQLLQSASSPDNNIQQQVMQTLNQFSQMTDFNMYLVTVFAKMTNQEEARKFTNQGIQ</sequence>
<gene>
    <name evidence="1" type="ORF">PGLA2088_LOCUS116</name>
</gene>
<dbReference type="Proteomes" id="UP000626109">
    <property type="component" value="Unassembled WGS sequence"/>
</dbReference>
<accession>A0A813G792</accession>
<dbReference type="InterPro" id="IPR016024">
    <property type="entry name" value="ARM-type_fold"/>
</dbReference>
<dbReference type="Gene3D" id="1.25.10.10">
    <property type="entry name" value="Leucine-rich Repeat Variant"/>
    <property type="match status" value="1"/>
</dbReference>
<reference evidence="1" key="1">
    <citation type="submission" date="2021-02" db="EMBL/GenBank/DDBJ databases">
        <authorList>
            <person name="Dougan E. K."/>
            <person name="Rhodes N."/>
            <person name="Thang M."/>
            <person name="Chan C."/>
        </authorList>
    </citation>
    <scope>NUCLEOTIDE SEQUENCE</scope>
</reference>
<name>A0A813G792_POLGL</name>
<dbReference type="EMBL" id="CAJNNW010000066">
    <property type="protein sequence ID" value="CAE8622832.1"/>
    <property type="molecule type" value="Genomic_DNA"/>
</dbReference>